<gene>
    <name evidence="3" type="ORF">H9697_00615</name>
</gene>
<protein>
    <submittedName>
        <fullName evidence="3">Tyrosine-type recombinase/integrase</fullName>
    </submittedName>
</protein>
<dbReference type="AlphaFoldDB" id="A0A9D2Q7N7"/>
<dbReference type="GO" id="GO:0015074">
    <property type="term" value="P:DNA integration"/>
    <property type="evidence" value="ECO:0007669"/>
    <property type="project" value="InterPro"/>
</dbReference>
<dbReference type="InterPro" id="IPR011010">
    <property type="entry name" value="DNA_brk_join_enz"/>
</dbReference>
<proteinExistence type="predicted"/>
<dbReference type="Pfam" id="PF00589">
    <property type="entry name" value="Phage_integrase"/>
    <property type="match status" value="1"/>
</dbReference>
<reference evidence="3" key="2">
    <citation type="submission" date="2021-04" db="EMBL/GenBank/DDBJ databases">
        <authorList>
            <person name="Gilroy R."/>
        </authorList>
    </citation>
    <scope>NUCLEOTIDE SEQUENCE</scope>
    <source>
        <strain evidence="3">CHK196-7946</strain>
    </source>
</reference>
<evidence type="ECO:0000313" key="4">
    <source>
        <dbReference type="Proteomes" id="UP000823902"/>
    </source>
</evidence>
<feature type="domain" description="Tyr recombinase" evidence="2">
    <location>
        <begin position="7"/>
        <end position="75"/>
    </location>
</feature>
<dbReference type="Gene3D" id="1.10.443.10">
    <property type="entry name" value="Intergrase catalytic core"/>
    <property type="match status" value="1"/>
</dbReference>
<dbReference type="GO" id="GO:0003677">
    <property type="term" value="F:DNA binding"/>
    <property type="evidence" value="ECO:0007669"/>
    <property type="project" value="InterPro"/>
</dbReference>
<dbReference type="Proteomes" id="UP000823902">
    <property type="component" value="Unassembled WGS sequence"/>
</dbReference>
<evidence type="ECO:0000256" key="1">
    <source>
        <dbReference type="ARBA" id="ARBA00023172"/>
    </source>
</evidence>
<dbReference type="InterPro" id="IPR002104">
    <property type="entry name" value="Integrase_catalytic"/>
</dbReference>
<organism evidence="3 4">
    <name type="scientific">Candidatus Mediterraneibacter faecavium</name>
    <dbReference type="NCBI Taxonomy" id="2838668"/>
    <lineage>
        <taxon>Bacteria</taxon>
        <taxon>Bacillati</taxon>
        <taxon>Bacillota</taxon>
        <taxon>Clostridia</taxon>
        <taxon>Lachnospirales</taxon>
        <taxon>Lachnospiraceae</taxon>
        <taxon>Mediterraneibacter</taxon>
    </lineage>
</organism>
<comment type="caution">
    <text evidence="3">The sequence shown here is derived from an EMBL/GenBank/DDBJ whole genome shotgun (WGS) entry which is preliminary data.</text>
</comment>
<dbReference type="EMBL" id="DWVY01000004">
    <property type="protein sequence ID" value="HJC73448.1"/>
    <property type="molecule type" value="Genomic_DNA"/>
</dbReference>
<dbReference type="GO" id="GO:0006310">
    <property type="term" value="P:DNA recombination"/>
    <property type="evidence" value="ECO:0007669"/>
    <property type="project" value="UniProtKB-KW"/>
</dbReference>
<dbReference type="InterPro" id="IPR013762">
    <property type="entry name" value="Integrase-like_cat_sf"/>
</dbReference>
<evidence type="ECO:0000313" key="3">
    <source>
        <dbReference type="EMBL" id="HJC73448.1"/>
    </source>
</evidence>
<reference evidence="3" key="1">
    <citation type="journal article" date="2021" name="PeerJ">
        <title>Extensive microbial diversity within the chicken gut microbiome revealed by metagenomics and culture.</title>
        <authorList>
            <person name="Gilroy R."/>
            <person name="Ravi A."/>
            <person name="Getino M."/>
            <person name="Pursley I."/>
            <person name="Horton D.L."/>
            <person name="Alikhan N.F."/>
            <person name="Baker D."/>
            <person name="Gharbi K."/>
            <person name="Hall N."/>
            <person name="Watson M."/>
            <person name="Adriaenssens E.M."/>
            <person name="Foster-Nyarko E."/>
            <person name="Jarju S."/>
            <person name="Secka A."/>
            <person name="Antonio M."/>
            <person name="Oren A."/>
            <person name="Chaudhuri R.R."/>
            <person name="La Ragione R."/>
            <person name="Hildebrand F."/>
            <person name="Pallen M.J."/>
        </authorList>
    </citation>
    <scope>NUCLEOTIDE SEQUENCE</scope>
    <source>
        <strain evidence="3">CHK196-7946</strain>
    </source>
</reference>
<accession>A0A9D2Q7N7</accession>
<evidence type="ECO:0000259" key="2">
    <source>
        <dbReference type="Pfam" id="PF00589"/>
    </source>
</evidence>
<keyword evidence="1" id="KW-0233">DNA recombination</keyword>
<dbReference type="SUPFAM" id="SSF56349">
    <property type="entry name" value="DNA breaking-rejoining enzymes"/>
    <property type="match status" value="1"/>
</dbReference>
<name>A0A9D2Q7N7_9FIRM</name>
<sequence>MQQPVWRAVTEFLLLSGLRIGEFIALEKSDVDFNARQIHVTKTYDVVNHLVTDTKTLESRRDVYMQDDLYAVAKQVNLLMLKQRVMHGYQTRLFAAAEDGGLVLQILEGKIKEDHRARDHTTHTAAPLCQAHDKKIFIFSCPYDPAFLIGILPPPVSVRRQKKHEVVPFLPAAYSQKLCCLFCNKTQSA</sequence>